<protein>
    <submittedName>
        <fullName evidence="1">Metallo-dependent hydrolase</fullName>
    </submittedName>
</protein>
<comment type="caution">
    <text evidence="1">The sequence shown here is derived from an EMBL/GenBank/DDBJ whole genome shotgun (WGS) entry which is preliminary data.</text>
</comment>
<evidence type="ECO:0000313" key="1">
    <source>
        <dbReference type="EMBL" id="KAI0046611.1"/>
    </source>
</evidence>
<evidence type="ECO:0000313" key="2">
    <source>
        <dbReference type="Proteomes" id="UP000814033"/>
    </source>
</evidence>
<dbReference type="EMBL" id="MU275921">
    <property type="protein sequence ID" value="KAI0046611.1"/>
    <property type="molecule type" value="Genomic_DNA"/>
</dbReference>
<organism evidence="1 2">
    <name type="scientific">Auriscalpium vulgare</name>
    <dbReference type="NCBI Taxonomy" id="40419"/>
    <lineage>
        <taxon>Eukaryota</taxon>
        <taxon>Fungi</taxon>
        <taxon>Dikarya</taxon>
        <taxon>Basidiomycota</taxon>
        <taxon>Agaricomycotina</taxon>
        <taxon>Agaricomycetes</taxon>
        <taxon>Russulales</taxon>
        <taxon>Auriscalpiaceae</taxon>
        <taxon>Auriscalpium</taxon>
    </lineage>
</organism>
<gene>
    <name evidence="1" type="ORF">FA95DRAFT_1542287</name>
</gene>
<name>A0ACB8RS98_9AGAM</name>
<proteinExistence type="predicted"/>
<keyword evidence="1" id="KW-0378">Hydrolase</keyword>
<dbReference type="Proteomes" id="UP000814033">
    <property type="component" value="Unassembled WGS sequence"/>
</dbReference>
<sequence length="351" mass="39006">MSSRADDQSKVAALAHAHPRRVVPAFGYHPWWTHAISLRRPPPAREEHYRALFLGGGEDLKDSGEKGKEREEAFQRLWPGLAEPRALDDVLEELRANLVAFPAALLGEVGIDRAARPDHADPFADWSRRALSPFTTPLDHQLAVLDAQLALAVELRRPVSLHSVKAPAPTRALLDRAAARHGHAFSAVSVDLHSCGLSPEVWVDIEKHHANVYLSLSTAINARSPNHVALIRTAAPTRLLAESDYPFAHLSAQETWRMVLTIAQTRGWRVEDAWDYPEVADESEIVGEDAREGWGVVRRLEENWRAFLRGGHAPPGAEKKVGKSSARRRRDYSYDVWDSGEESGGETLDAK</sequence>
<keyword evidence="2" id="KW-1185">Reference proteome</keyword>
<reference evidence="1" key="1">
    <citation type="submission" date="2021-02" db="EMBL/GenBank/DDBJ databases">
        <authorList>
            <consortium name="DOE Joint Genome Institute"/>
            <person name="Ahrendt S."/>
            <person name="Looney B.P."/>
            <person name="Miyauchi S."/>
            <person name="Morin E."/>
            <person name="Drula E."/>
            <person name="Courty P.E."/>
            <person name="Chicoki N."/>
            <person name="Fauchery L."/>
            <person name="Kohler A."/>
            <person name="Kuo A."/>
            <person name="Labutti K."/>
            <person name="Pangilinan J."/>
            <person name="Lipzen A."/>
            <person name="Riley R."/>
            <person name="Andreopoulos W."/>
            <person name="He G."/>
            <person name="Johnson J."/>
            <person name="Barry K.W."/>
            <person name="Grigoriev I.V."/>
            <person name="Nagy L."/>
            <person name="Hibbett D."/>
            <person name="Henrissat B."/>
            <person name="Matheny P.B."/>
            <person name="Labbe J."/>
            <person name="Martin F."/>
        </authorList>
    </citation>
    <scope>NUCLEOTIDE SEQUENCE</scope>
    <source>
        <strain evidence="1">FP105234-sp</strain>
    </source>
</reference>
<reference evidence="1" key="2">
    <citation type="journal article" date="2022" name="New Phytol.">
        <title>Evolutionary transition to the ectomycorrhizal habit in the genomes of a hyperdiverse lineage of mushroom-forming fungi.</title>
        <authorList>
            <person name="Looney B."/>
            <person name="Miyauchi S."/>
            <person name="Morin E."/>
            <person name="Drula E."/>
            <person name="Courty P.E."/>
            <person name="Kohler A."/>
            <person name="Kuo A."/>
            <person name="LaButti K."/>
            <person name="Pangilinan J."/>
            <person name="Lipzen A."/>
            <person name="Riley R."/>
            <person name="Andreopoulos W."/>
            <person name="He G."/>
            <person name="Johnson J."/>
            <person name="Nolan M."/>
            <person name="Tritt A."/>
            <person name="Barry K.W."/>
            <person name="Grigoriev I.V."/>
            <person name="Nagy L.G."/>
            <person name="Hibbett D."/>
            <person name="Henrissat B."/>
            <person name="Matheny P.B."/>
            <person name="Labbe J."/>
            <person name="Martin F.M."/>
        </authorList>
    </citation>
    <scope>NUCLEOTIDE SEQUENCE</scope>
    <source>
        <strain evidence="1">FP105234-sp</strain>
    </source>
</reference>
<accession>A0ACB8RS98</accession>